<dbReference type="GO" id="GO:0046872">
    <property type="term" value="F:metal ion binding"/>
    <property type="evidence" value="ECO:0007669"/>
    <property type="project" value="UniProtKB-KW"/>
</dbReference>
<gene>
    <name evidence="13" type="ORF">AAE3_LOCUS13878</name>
</gene>
<feature type="compositionally biased region" description="Basic and acidic residues" evidence="8">
    <location>
        <begin position="287"/>
        <end position="298"/>
    </location>
</feature>
<evidence type="ECO:0000256" key="8">
    <source>
        <dbReference type="SAM" id="MobiDB-lite"/>
    </source>
</evidence>
<dbReference type="InterPro" id="IPR011249">
    <property type="entry name" value="Metalloenz_LuxS/M16"/>
</dbReference>
<dbReference type="Pfam" id="PF05193">
    <property type="entry name" value="Peptidase_M16_C"/>
    <property type="match status" value="1"/>
</dbReference>
<dbReference type="Gene3D" id="3.30.830.10">
    <property type="entry name" value="Metalloenzyme, LuxS/M16 peptidase-like"/>
    <property type="match status" value="4"/>
</dbReference>
<evidence type="ECO:0000256" key="2">
    <source>
        <dbReference type="ARBA" id="ARBA00007261"/>
    </source>
</evidence>
<evidence type="ECO:0000256" key="4">
    <source>
        <dbReference type="ARBA" id="ARBA00022723"/>
    </source>
</evidence>
<keyword evidence="3" id="KW-0645">Protease</keyword>
<evidence type="ECO:0000256" key="5">
    <source>
        <dbReference type="ARBA" id="ARBA00022801"/>
    </source>
</evidence>
<name>A0A8S0W5R6_CYCAE</name>
<dbReference type="InterPro" id="IPR007863">
    <property type="entry name" value="Peptidase_M16_C"/>
</dbReference>
<feature type="domain" description="Peptidase M16 N-terminal" evidence="9">
    <location>
        <begin position="138"/>
        <end position="272"/>
    </location>
</feature>
<dbReference type="PROSITE" id="PS00143">
    <property type="entry name" value="INSULINASE"/>
    <property type="match status" value="1"/>
</dbReference>
<evidence type="ECO:0000259" key="10">
    <source>
        <dbReference type="Pfam" id="PF05193"/>
    </source>
</evidence>
<evidence type="ECO:0000313" key="14">
    <source>
        <dbReference type="Proteomes" id="UP000467700"/>
    </source>
</evidence>
<dbReference type="InterPro" id="IPR001431">
    <property type="entry name" value="Pept_M16_Zn_BS"/>
</dbReference>
<evidence type="ECO:0000313" key="13">
    <source>
        <dbReference type="EMBL" id="CAA7271576.1"/>
    </source>
</evidence>
<dbReference type="GO" id="GO:0043171">
    <property type="term" value="P:peptide catabolic process"/>
    <property type="evidence" value="ECO:0007669"/>
    <property type="project" value="TreeGrafter"/>
</dbReference>
<reference evidence="13 14" key="1">
    <citation type="submission" date="2020-01" db="EMBL/GenBank/DDBJ databases">
        <authorList>
            <person name="Gupta K D."/>
        </authorList>
    </citation>
    <scope>NUCLEOTIDE SEQUENCE [LARGE SCALE GENOMIC DNA]</scope>
</reference>
<dbReference type="FunFam" id="3.30.830.10:FF:000012">
    <property type="entry name" value="Protease 3"/>
    <property type="match status" value="1"/>
</dbReference>
<dbReference type="SUPFAM" id="SSF63411">
    <property type="entry name" value="LuxS/MPP-like metallohydrolase"/>
    <property type="match status" value="5"/>
</dbReference>
<keyword evidence="14" id="KW-1185">Reference proteome</keyword>
<keyword evidence="4" id="KW-0479">Metal-binding</keyword>
<feature type="region of interest" description="Disordered" evidence="8">
    <location>
        <begin position="287"/>
        <end position="342"/>
    </location>
</feature>
<dbReference type="OrthoDB" id="952271at2759"/>
<dbReference type="Pfam" id="PF22456">
    <property type="entry name" value="PqqF-like_C_4"/>
    <property type="match status" value="1"/>
</dbReference>
<evidence type="ECO:0000259" key="12">
    <source>
        <dbReference type="Pfam" id="PF22456"/>
    </source>
</evidence>
<dbReference type="GO" id="GO:0004222">
    <property type="term" value="F:metalloendopeptidase activity"/>
    <property type="evidence" value="ECO:0007669"/>
    <property type="project" value="InterPro"/>
</dbReference>
<feature type="domain" description="Coenzyme PQQ synthesis protein F-like C-terminal lobe" evidence="12">
    <location>
        <begin position="933"/>
        <end position="1032"/>
    </location>
</feature>
<dbReference type="GO" id="GO:0005739">
    <property type="term" value="C:mitochondrion"/>
    <property type="evidence" value="ECO:0007669"/>
    <property type="project" value="TreeGrafter"/>
</dbReference>
<keyword evidence="5" id="KW-0378">Hydrolase</keyword>
<dbReference type="EMBL" id="CACVBS010000112">
    <property type="protein sequence ID" value="CAA7271576.1"/>
    <property type="molecule type" value="Genomic_DNA"/>
</dbReference>
<proteinExistence type="inferred from homology"/>
<feature type="compositionally biased region" description="Polar residues" evidence="8">
    <location>
        <begin position="303"/>
        <end position="315"/>
    </location>
</feature>
<organism evidence="13 14">
    <name type="scientific">Cyclocybe aegerita</name>
    <name type="common">Black poplar mushroom</name>
    <name type="synonym">Agrocybe aegerita</name>
    <dbReference type="NCBI Taxonomy" id="1973307"/>
    <lineage>
        <taxon>Eukaryota</taxon>
        <taxon>Fungi</taxon>
        <taxon>Dikarya</taxon>
        <taxon>Basidiomycota</taxon>
        <taxon>Agaricomycotina</taxon>
        <taxon>Agaricomycetes</taxon>
        <taxon>Agaricomycetidae</taxon>
        <taxon>Agaricales</taxon>
        <taxon>Agaricineae</taxon>
        <taxon>Bolbitiaceae</taxon>
        <taxon>Cyclocybe</taxon>
    </lineage>
</organism>
<dbReference type="InterPro" id="IPR054734">
    <property type="entry name" value="PqqF-like_C_4"/>
</dbReference>
<dbReference type="Pfam" id="PF16187">
    <property type="entry name" value="Peptidase_M16_M"/>
    <property type="match status" value="1"/>
</dbReference>
<accession>A0A8S0W5R6</accession>
<dbReference type="FunFam" id="3.30.830.10:FF:000003">
    <property type="entry name" value="Insulin-degrading enzyme"/>
    <property type="match status" value="1"/>
</dbReference>
<dbReference type="PANTHER" id="PTHR43690:SF18">
    <property type="entry name" value="INSULIN-DEGRADING ENZYME-RELATED"/>
    <property type="match status" value="1"/>
</dbReference>
<evidence type="ECO:0000256" key="1">
    <source>
        <dbReference type="ARBA" id="ARBA00001947"/>
    </source>
</evidence>
<dbReference type="Pfam" id="PF00675">
    <property type="entry name" value="Peptidase_M16"/>
    <property type="match status" value="1"/>
</dbReference>
<dbReference type="GO" id="GO:0005829">
    <property type="term" value="C:cytosol"/>
    <property type="evidence" value="ECO:0007669"/>
    <property type="project" value="TreeGrafter"/>
</dbReference>
<protein>
    <recommendedName>
        <fullName evidence="15">Insulin-degrading enzyme</fullName>
    </recommendedName>
</protein>
<dbReference type="Proteomes" id="UP000467700">
    <property type="component" value="Unassembled WGS sequence"/>
</dbReference>
<dbReference type="PANTHER" id="PTHR43690">
    <property type="entry name" value="NARDILYSIN"/>
    <property type="match status" value="1"/>
</dbReference>
<comment type="cofactor">
    <cofactor evidence="1">
        <name>Zn(2+)</name>
        <dbReference type="ChEBI" id="CHEBI:29105"/>
    </cofactor>
</comment>
<evidence type="ECO:0000256" key="7">
    <source>
        <dbReference type="ARBA" id="ARBA00023049"/>
    </source>
</evidence>
<sequence>MHLWFQRFYCLTLTSVNSPRVTEDYYGVSDCVGLQRKPGFHCPWMSYVILKPRYIATRPFCCPFSPHHRLTFRRTPSHNLGQYPKSMATSITTVDDWRRVEKPGTVPYQVFTKPIVKSEQDDRDYRIIKLDNGLQATLVHDAKADKAAASLDVAVGHLYDPDDMPGLAHFCEHLLFMGTEKFPKENEYSEYLAKNNGSSNAYTSTSNTNYYFNVATSALPGALERFAGFFHCPLFAPSCTSRELNAVDSEHKKNHQADMWRIFQLNKHLSRPGHVWSKFGSGNRDSLSKAARELKEQGKLASPTVNGNLSTTASPVPSRGVSPAPSITSTNSETEADGGAVGRETRRRLVEWWSKEYCANRMRLCIVGKESLDELSDLAATLFSPIANRGREALPMLHEHPFGPAEKGTLVSVQTVMAFHALEISFPLEYQPPFWKHKPVNFLSHFVGHEGPGSLHSYLKNKHWVTSLSCGPQNLARGFAMFKITIHLTPEGFANYRSVVLAAYKYMALFRASTVEAFHHQELVKLSAIRFRFAEKRRPDDYATWISEHMAWPVSRELILAAPRLTWAWENDEDKQEGEAKIAEYLSKFRVGEGRVVLMARKDDHVKVHPNIQWEKEPWYGTEYAVERFDEDFAAQADGPNDIPELFLPGPNEFIPTNLEVDKKDGIMPQKRPHLIRATPLSTLWHKKDDKFWVPKAHVVIDLRSPLANASARASVLTRLYSEIVNDSLTEFSYDADLAGLSYNFSPHSTGLYVTMNGYNDKMAVLVSHVLEKVRALAIDPQRLAVMKEQTRREWENFFLGQSYSLSDYYGRYLMSERAWTINEKLKELLSIYAEEVKAHMEQVLSQVNLRILVAGNMFKGEAIKIAEMAEEGLKPSPLSPSELNERALILPPGSNFVWSALLPNPNQANSALTYFTSYGSVVDQKLRVTSALLTQILSEPAFNVLRTREQLGYIVSCTSWTLPGASERGLRIVVQSEKRPGYLEHRVETFLDEMKIKLEEMSDEEFNSQKAGLEKKWLEADKNLAEEVAKYVVHINSGQWDFLRNEKDANLLTTITKDDILRLFLSNVHPSSATRSKLSVHMISQKPRPKRVSAAAAQAFEILVHQSFPDIDATAWRSAMEGDTPSLIEFGQYWMKTLKSDTGRELLSQLPQLIEEYPAAEEDEDRRRLDVTYIEDMKAFKNGLTVSVDPGPMVEWNDLPQPRF</sequence>
<evidence type="ECO:0008006" key="15">
    <source>
        <dbReference type="Google" id="ProtNLM"/>
    </source>
</evidence>
<dbReference type="AlphaFoldDB" id="A0A8S0W5R6"/>
<evidence type="ECO:0000256" key="3">
    <source>
        <dbReference type="ARBA" id="ARBA00022670"/>
    </source>
</evidence>
<keyword evidence="7" id="KW-0482">Metalloprotease</keyword>
<evidence type="ECO:0000259" key="11">
    <source>
        <dbReference type="Pfam" id="PF16187"/>
    </source>
</evidence>
<comment type="caution">
    <text evidence="13">The sequence shown here is derived from an EMBL/GenBank/DDBJ whole genome shotgun (WGS) entry which is preliminary data.</text>
</comment>
<dbReference type="InterPro" id="IPR032632">
    <property type="entry name" value="Peptidase_M16_M"/>
</dbReference>
<evidence type="ECO:0000259" key="9">
    <source>
        <dbReference type="Pfam" id="PF00675"/>
    </source>
</evidence>
<dbReference type="InterPro" id="IPR011765">
    <property type="entry name" value="Pept_M16_N"/>
</dbReference>
<comment type="similarity">
    <text evidence="2">Belongs to the peptidase M16 family.</text>
</comment>
<feature type="domain" description="Peptidase M16 C-terminal" evidence="10">
    <location>
        <begin position="345"/>
        <end position="517"/>
    </location>
</feature>
<dbReference type="FunFam" id="3.30.830.10:FF:000005">
    <property type="entry name" value="nardilysin isoform X1"/>
    <property type="match status" value="1"/>
</dbReference>
<feature type="domain" description="Peptidase M16 middle/third" evidence="11">
    <location>
        <begin position="531"/>
        <end position="828"/>
    </location>
</feature>
<dbReference type="GO" id="GO:0051603">
    <property type="term" value="P:proteolysis involved in protein catabolic process"/>
    <property type="evidence" value="ECO:0007669"/>
    <property type="project" value="TreeGrafter"/>
</dbReference>
<keyword evidence="6" id="KW-0862">Zinc</keyword>
<evidence type="ECO:0000256" key="6">
    <source>
        <dbReference type="ARBA" id="ARBA00022833"/>
    </source>
</evidence>
<dbReference type="InterPro" id="IPR050626">
    <property type="entry name" value="Peptidase_M16"/>
</dbReference>